<keyword evidence="1" id="KW-1133">Transmembrane helix</keyword>
<evidence type="ECO:0000259" key="2">
    <source>
        <dbReference type="PROSITE" id="PS01124"/>
    </source>
</evidence>
<name>I8RDN5_9FIRM</name>
<dbReference type="Proteomes" id="UP000004324">
    <property type="component" value="Unassembled WGS sequence"/>
</dbReference>
<dbReference type="GO" id="GO:0043565">
    <property type="term" value="F:sequence-specific DNA binding"/>
    <property type="evidence" value="ECO:0007669"/>
    <property type="project" value="InterPro"/>
</dbReference>
<dbReference type="EMBL" id="AKVJ01000030">
    <property type="protein sequence ID" value="EIW17353.1"/>
    <property type="molecule type" value="Genomic_DNA"/>
</dbReference>
<sequence>MDYRAFEKACDYIDSQRKKGVDVSAAEVSNFMYYSLGHLNAIFKYFCNESLGKFIKNRKLDDGGVELFVKGTPINIVANRVGYDPGSFTKAFKAEHNMLPQKIKNVKRGKNMSKVIAIGFSFGGAGTSTLALITGALLADQGNKVLIIDASLVSSISYVLACKPEERTILMDNLDSEEVSDTVKFGLLGALIDQEPEKHIISFSPNFHLLPNDGYLGFNLPRIYYDKSLRMRIEHDSFKQIIEKLKSDYNYIIIDTHYLGLSEISDMVIKSSDRIVIPLHARAYLLSKVERALELIEEKGLKRSNVIGVFRRDFDIDESDLEVENKVRSQFGEFLSKSFLPYNESARKAVCGYDELMEEVKNRRIPVEYCCLISEFC</sequence>
<dbReference type="PROSITE" id="PS01124">
    <property type="entry name" value="HTH_ARAC_FAMILY_2"/>
    <property type="match status" value="1"/>
</dbReference>
<dbReference type="InterPro" id="IPR018060">
    <property type="entry name" value="HTH_AraC"/>
</dbReference>
<dbReference type="InterPro" id="IPR025669">
    <property type="entry name" value="AAA_dom"/>
</dbReference>
<dbReference type="PATRIC" id="fig|1149862.3.peg.3071"/>
<comment type="caution">
    <text evidence="3">The sequence shown here is derived from an EMBL/GenBank/DDBJ whole genome shotgun (WGS) entry which is preliminary data.</text>
</comment>
<feature type="domain" description="HTH araC/xylS-type" evidence="2">
    <location>
        <begin position="7"/>
        <end position="106"/>
    </location>
</feature>
<dbReference type="PANTHER" id="PTHR13696">
    <property type="entry name" value="P-LOOP CONTAINING NUCLEOSIDE TRIPHOSPHATE HYDROLASE"/>
    <property type="match status" value="1"/>
</dbReference>
<dbReference type="InterPro" id="IPR027417">
    <property type="entry name" value="P-loop_NTPase"/>
</dbReference>
<dbReference type="PANTHER" id="PTHR13696:SF99">
    <property type="entry name" value="COBYRINIC ACID AC-DIAMIDE SYNTHASE"/>
    <property type="match status" value="1"/>
</dbReference>
<evidence type="ECO:0000313" key="3">
    <source>
        <dbReference type="EMBL" id="EIW17353.1"/>
    </source>
</evidence>
<dbReference type="SUPFAM" id="SSF52540">
    <property type="entry name" value="P-loop containing nucleoside triphosphate hydrolases"/>
    <property type="match status" value="1"/>
</dbReference>
<proteinExistence type="predicted"/>
<dbReference type="Gene3D" id="3.40.50.300">
    <property type="entry name" value="P-loop containing nucleotide triphosphate hydrolases"/>
    <property type="match status" value="1"/>
</dbReference>
<dbReference type="Gene3D" id="1.10.10.60">
    <property type="entry name" value="Homeodomain-like"/>
    <property type="match status" value="1"/>
</dbReference>
<organism evidence="3 4">
    <name type="scientific">Pelosinus fermentans B4</name>
    <dbReference type="NCBI Taxonomy" id="1149862"/>
    <lineage>
        <taxon>Bacteria</taxon>
        <taxon>Bacillati</taxon>
        <taxon>Bacillota</taxon>
        <taxon>Negativicutes</taxon>
        <taxon>Selenomonadales</taxon>
        <taxon>Sporomusaceae</taxon>
        <taxon>Pelosinus</taxon>
    </lineage>
</organism>
<protein>
    <submittedName>
        <fullName evidence="3">Cobyrinic acid ac-diamide synthase</fullName>
    </submittedName>
</protein>
<keyword evidence="4" id="KW-1185">Reference proteome</keyword>
<feature type="transmembrane region" description="Helical" evidence="1">
    <location>
        <begin position="115"/>
        <end position="139"/>
    </location>
</feature>
<dbReference type="RefSeq" id="WP_007935685.1">
    <property type="nucleotide sequence ID" value="NZ_AKVJ01000030.1"/>
</dbReference>
<dbReference type="SMART" id="SM00342">
    <property type="entry name" value="HTH_ARAC"/>
    <property type="match status" value="1"/>
</dbReference>
<dbReference type="GO" id="GO:0003700">
    <property type="term" value="F:DNA-binding transcription factor activity"/>
    <property type="evidence" value="ECO:0007669"/>
    <property type="project" value="InterPro"/>
</dbReference>
<keyword evidence="1" id="KW-0472">Membrane</keyword>
<dbReference type="AlphaFoldDB" id="I8RDN5"/>
<gene>
    <name evidence="3" type="ORF">FB4_4102</name>
</gene>
<evidence type="ECO:0000313" key="4">
    <source>
        <dbReference type="Proteomes" id="UP000004324"/>
    </source>
</evidence>
<accession>I8RDN5</accession>
<dbReference type="Pfam" id="PF13614">
    <property type="entry name" value="AAA_31"/>
    <property type="match status" value="1"/>
</dbReference>
<reference evidence="3 4" key="1">
    <citation type="journal article" date="2012" name="J. Bacteriol.">
        <title>Draft Genome Sequences for Two Metal-Reducing Pelosinus fermentans Strains Isolated from a Cr(VI)-Contaminated Site and for Type Strain R7.</title>
        <authorList>
            <person name="Brown S.D."/>
            <person name="Podar M."/>
            <person name="Klingeman D.M."/>
            <person name="Johnson C.M."/>
            <person name="Yang Z.K."/>
            <person name="Utturkar S.M."/>
            <person name="Land M.L."/>
            <person name="Mosher J.J."/>
            <person name="Hurt R.A.Jr."/>
            <person name="Phelps T.J."/>
            <person name="Palumbo A.V."/>
            <person name="Arkin A.P."/>
            <person name="Hazen T.C."/>
            <person name="Elias D.A."/>
        </authorList>
    </citation>
    <scope>NUCLEOTIDE SEQUENCE [LARGE SCALE GENOMIC DNA]</scope>
    <source>
        <strain evidence="3 4">B4</strain>
    </source>
</reference>
<keyword evidence="1" id="KW-0812">Transmembrane</keyword>
<dbReference type="InterPro" id="IPR050678">
    <property type="entry name" value="DNA_Partitioning_ATPase"/>
</dbReference>
<evidence type="ECO:0000256" key="1">
    <source>
        <dbReference type="SAM" id="Phobius"/>
    </source>
</evidence>